<protein>
    <submittedName>
        <fullName evidence="2">Uncharacterized protein</fullName>
    </submittedName>
</protein>
<keyword evidence="3" id="KW-1185">Reference proteome</keyword>
<accession>A0A8K0CAR5</accession>
<dbReference type="Proteomes" id="UP000801492">
    <property type="component" value="Unassembled WGS sequence"/>
</dbReference>
<comment type="caution">
    <text evidence="2">The sequence shown here is derived from an EMBL/GenBank/DDBJ whole genome shotgun (WGS) entry which is preliminary data.</text>
</comment>
<feature type="region of interest" description="Disordered" evidence="1">
    <location>
        <begin position="196"/>
        <end position="215"/>
    </location>
</feature>
<dbReference type="OrthoDB" id="8187571at2759"/>
<evidence type="ECO:0000256" key="1">
    <source>
        <dbReference type="SAM" id="MobiDB-lite"/>
    </source>
</evidence>
<name>A0A8K0CAR5_IGNLU</name>
<dbReference type="EMBL" id="VTPC01090290">
    <property type="protein sequence ID" value="KAF2883793.1"/>
    <property type="molecule type" value="Genomic_DNA"/>
</dbReference>
<evidence type="ECO:0000313" key="3">
    <source>
        <dbReference type="Proteomes" id="UP000801492"/>
    </source>
</evidence>
<dbReference type="AlphaFoldDB" id="A0A8K0CAR5"/>
<feature type="compositionally biased region" description="Polar residues" evidence="1">
    <location>
        <begin position="197"/>
        <end position="214"/>
    </location>
</feature>
<reference evidence="2" key="1">
    <citation type="submission" date="2019-08" db="EMBL/GenBank/DDBJ databases">
        <title>The genome of the North American firefly Photinus pyralis.</title>
        <authorList>
            <consortium name="Photinus pyralis genome working group"/>
            <person name="Fallon T.R."/>
            <person name="Sander Lower S.E."/>
            <person name="Weng J.-K."/>
        </authorList>
    </citation>
    <scope>NUCLEOTIDE SEQUENCE</scope>
    <source>
        <strain evidence="2">TRF0915ILg1</strain>
        <tissue evidence="2">Whole body</tissue>
    </source>
</reference>
<organism evidence="2 3">
    <name type="scientific">Ignelater luminosus</name>
    <name type="common">Cucubano</name>
    <name type="synonym">Pyrophorus luminosus</name>
    <dbReference type="NCBI Taxonomy" id="2038154"/>
    <lineage>
        <taxon>Eukaryota</taxon>
        <taxon>Metazoa</taxon>
        <taxon>Ecdysozoa</taxon>
        <taxon>Arthropoda</taxon>
        <taxon>Hexapoda</taxon>
        <taxon>Insecta</taxon>
        <taxon>Pterygota</taxon>
        <taxon>Neoptera</taxon>
        <taxon>Endopterygota</taxon>
        <taxon>Coleoptera</taxon>
        <taxon>Polyphaga</taxon>
        <taxon>Elateriformia</taxon>
        <taxon>Elateroidea</taxon>
        <taxon>Elateridae</taxon>
        <taxon>Agrypninae</taxon>
        <taxon>Pyrophorini</taxon>
        <taxon>Ignelater</taxon>
    </lineage>
</organism>
<evidence type="ECO:0000313" key="2">
    <source>
        <dbReference type="EMBL" id="KAF2883793.1"/>
    </source>
</evidence>
<feature type="region of interest" description="Disordered" evidence="1">
    <location>
        <begin position="224"/>
        <end position="246"/>
    </location>
</feature>
<proteinExistence type="predicted"/>
<gene>
    <name evidence="2" type="ORF">ILUMI_22379</name>
</gene>
<sequence>MGKPFAMDVAIETKLVQYMIQMQELGFSLTVNQIKSLAFKITESSQKEHPFNKTKEMAGWYGWINFKKDMVWHFSNLGMNRANTANRKILNDFYIKLENLATKLRIKNSTDRFWNVDETELTYVMKTNRIVTLIGKKYVYKQSYAERGLATTVLDCLNATGFAVLPLIFNGIRMVDGLQENSIPGNLRFGCPKQDESTQIYQTPDSSRSNSPNISIEHLLQVPQANQRSIPPEKSWSKVISPQQPM</sequence>